<dbReference type="GeneID" id="108492447"/>
<dbReference type="PANTHER" id="PTHR21604:SF0">
    <property type="entry name" value="RETROELEMENT SILENCING FACTOR 1"/>
    <property type="match status" value="1"/>
</dbReference>
<protein>
    <submittedName>
        <fullName evidence="2">LOW QUALITY PROTEIN: uncharacterized protein KIAA1551 homolog</fullName>
    </submittedName>
</protein>
<dbReference type="Proteomes" id="UP000504624">
    <property type="component" value="Unplaced"/>
</dbReference>
<accession>A0A6J0G9N1</accession>
<dbReference type="AlphaFoldDB" id="A0A6J0G9N1"/>
<keyword evidence="1" id="KW-1185">Reference proteome</keyword>
<organism evidence="1 2">
    <name type="scientific">Lepidothrix coronata</name>
    <name type="common">blue-crowned manakin</name>
    <dbReference type="NCBI Taxonomy" id="321398"/>
    <lineage>
        <taxon>Eukaryota</taxon>
        <taxon>Metazoa</taxon>
        <taxon>Chordata</taxon>
        <taxon>Craniata</taxon>
        <taxon>Vertebrata</taxon>
        <taxon>Euteleostomi</taxon>
        <taxon>Archelosauria</taxon>
        <taxon>Archosauria</taxon>
        <taxon>Dinosauria</taxon>
        <taxon>Saurischia</taxon>
        <taxon>Theropoda</taxon>
        <taxon>Coelurosauria</taxon>
        <taxon>Aves</taxon>
        <taxon>Neognathae</taxon>
        <taxon>Neoaves</taxon>
        <taxon>Telluraves</taxon>
        <taxon>Australaves</taxon>
        <taxon>Passeriformes</taxon>
        <taxon>Pipridae</taxon>
        <taxon>Lepidothrix</taxon>
    </lineage>
</organism>
<dbReference type="Pfam" id="PF15395">
    <property type="entry name" value="DUF4617"/>
    <property type="match status" value="1"/>
</dbReference>
<gene>
    <name evidence="2" type="primary">KIAA1551</name>
</gene>
<dbReference type="CTD" id="55196"/>
<proteinExistence type="predicted"/>
<dbReference type="GO" id="GO:1990226">
    <property type="term" value="F:histone methyltransferase binding"/>
    <property type="evidence" value="ECO:0007669"/>
    <property type="project" value="TreeGrafter"/>
</dbReference>
<evidence type="ECO:0000313" key="1">
    <source>
        <dbReference type="Proteomes" id="UP000504624"/>
    </source>
</evidence>
<sequence length="176" mass="19453">MDWNGGPVQNANANMNLQSEGAYHTQLLSNGHAFPQTNASSSTNACTYAESNQFVYLPAVKVAFPLVNTEGFKTSDQTLPGASVTGVKSKKEDWLKCEPLKRKKLEEISTAEDSIPLDTAIQILDGDGETLHIPSKDSKEMFQTYRKMYLEKRCKSLDSTPVSAVLLSITEKKMHH</sequence>
<reference evidence="2" key="1">
    <citation type="submission" date="2025-08" db="UniProtKB">
        <authorList>
            <consortium name="RefSeq"/>
        </authorList>
    </citation>
    <scope>IDENTIFICATION</scope>
</reference>
<dbReference type="OrthoDB" id="9909281at2759"/>
<dbReference type="InterPro" id="IPR027866">
    <property type="entry name" value="RESF1"/>
</dbReference>
<evidence type="ECO:0000313" key="2">
    <source>
        <dbReference type="RefSeq" id="XP_017660297.1"/>
    </source>
</evidence>
<dbReference type="RefSeq" id="XP_017660297.1">
    <property type="nucleotide sequence ID" value="XM_017804808.1"/>
</dbReference>
<dbReference type="PANTHER" id="PTHR21604">
    <property type="entry name" value="RETROELEMENT SILENCING FACTOR 1"/>
    <property type="match status" value="1"/>
</dbReference>
<dbReference type="GO" id="GO:0005634">
    <property type="term" value="C:nucleus"/>
    <property type="evidence" value="ECO:0007669"/>
    <property type="project" value="TreeGrafter"/>
</dbReference>
<name>A0A6J0G9N1_9PASS</name>